<dbReference type="PANTHER" id="PTHR10680">
    <property type="entry name" value="PEPTIDYL-GLYCINE ALPHA-AMIDATING MONOOXYGENASE"/>
    <property type="match status" value="1"/>
</dbReference>
<keyword evidence="2" id="KW-0677">Repeat</keyword>
<proteinExistence type="predicted"/>
<dbReference type="PANTHER" id="PTHR10680:SF38">
    <property type="entry name" value="BLL1368 PROTEIN"/>
    <property type="match status" value="1"/>
</dbReference>
<evidence type="ECO:0000313" key="4">
    <source>
        <dbReference type="EMBL" id="CUS54484.1"/>
    </source>
</evidence>
<dbReference type="PROSITE" id="PS51125">
    <property type="entry name" value="NHL"/>
    <property type="match status" value="2"/>
</dbReference>
<gene>
    <name evidence="4" type="ORF">MGWOODY_XGa806</name>
</gene>
<protein>
    <submittedName>
        <fullName evidence="4">NHL repeat domain protein</fullName>
    </submittedName>
</protein>
<sequence length="279" mass="30848">MRDDLVVTLGGQTYAVECPWGALPDGQKFGPVSQLAVDSQDRVYVFQRSNPPVLVFDPDGILVNSWGIGEFSDAHGIFINRDDLVLLVDRDAHEILACETSGAVRFRLGQRHRPRFNEPFNHPTDIAQAPNGDYYVSDGYGNSRVHCFAADGSFRFSWGQPGDGPGEFTTPHAVWVDPAERVLVADRENNRVQLFDLKGQFIEAWTDFFHPMDIYVDPAGNVFVTDQIPRLSMLSPDGTLIGRCRPVLFGAHGVGGDTAGNLYLAETAPLNCITRLRLL</sequence>
<dbReference type="AlphaFoldDB" id="A0A160TVY2"/>
<dbReference type="CDD" id="cd14958">
    <property type="entry name" value="NHL_PAL_like"/>
    <property type="match status" value="1"/>
</dbReference>
<organism evidence="4">
    <name type="scientific">hydrothermal vent metagenome</name>
    <dbReference type="NCBI Taxonomy" id="652676"/>
    <lineage>
        <taxon>unclassified sequences</taxon>
        <taxon>metagenomes</taxon>
        <taxon>ecological metagenomes</taxon>
    </lineage>
</organism>
<dbReference type="SUPFAM" id="SSF101898">
    <property type="entry name" value="NHL repeat"/>
    <property type="match status" value="1"/>
</dbReference>
<dbReference type="Pfam" id="PF17170">
    <property type="entry name" value="DUF5128"/>
    <property type="match status" value="1"/>
</dbReference>
<accession>A0A160TVY2</accession>
<keyword evidence="3" id="KW-0325">Glycoprotein</keyword>
<dbReference type="InterPro" id="IPR011042">
    <property type="entry name" value="6-blade_b-propeller_TolB-like"/>
</dbReference>
<evidence type="ECO:0000256" key="1">
    <source>
        <dbReference type="ARBA" id="ARBA00022729"/>
    </source>
</evidence>
<evidence type="ECO:0000256" key="3">
    <source>
        <dbReference type="ARBA" id="ARBA00023180"/>
    </source>
</evidence>
<dbReference type="EMBL" id="CZRL01000104">
    <property type="protein sequence ID" value="CUS54484.1"/>
    <property type="molecule type" value="Genomic_DNA"/>
</dbReference>
<reference evidence="4" key="1">
    <citation type="submission" date="2015-10" db="EMBL/GenBank/DDBJ databases">
        <authorList>
            <person name="Gilbert D.G."/>
        </authorList>
    </citation>
    <scope>NUCLEOTIDE SEQUENCE</scope>
</reference>
<evidence type="ECO:0000256" key="2">
    <source>
        <dbReference type="ARBA" id="ARBA00022737"/>
    </source>
</evidence>
<keyword evidence="1" id="KW-0732">Signal</keyword>
<dbReference type="Gene3D" id="2.120.10.30">
    <property type="entry name" value="TolB, C-terminal domain"/>
    <property type="match status" value="2"/>
</dbReference>
<dbReference type="InterPro" id="IPR001258">
    <property type="entry name" value="NHL_repeat"/>
</dbReference>
<name>A0A160TVY2_9ZZZZ</name>